<dbReference type="InterPro" id="IPR013083">
    <property type="entry name" value="Znf_RING/FYVE/PHD"/>
</dbReference>
<feature type="region of interest" description="Disordered" evidence="4">
    <location>
        <begin position="387"/>
        <end position="428"/>
    </location>
</feature>
<dbReference type="Pfam" id="PF13639">
    <property type="entry name" value="zf-RING_2"/>
    <property type="match status" value="1"/>
</dbReference>
<dbReference type="EMBL" id="VJMH01005257">
    <property type="protein sequence ID" value="KAF0698203.1"/>
    <property type="molecule type" value="Genomic_DNA"/>
</dbReference>
<evidence type="ECO:0000313" key="10">
    <source>
        <dbReference type="Proteomes" id="UP000332933"/>
    </source>
</evidence>
<dbReference type="Gene3D" id="2.120.10.80">
    <property type="entry name" value="Kelch-type beta propeller"/>
    <property type="match status" value="4"/>
</dbReference>
<feature type="compositionally biased region" description="Polar residues" evidence="4">
    <location>
        <begin position="387"/>
        <end position="399"/>
    </location>
</feature>
<keyword evidence="3" id="KW-0863">Zinc-finger</keyword>
<evidence type="ECO:0000313" key="9">
    <source>
        <dbReference type="EMBL" id="VFT88055.1"/>
    </source>
</evidence>
<keyword evidence="2" id="KW-0677">Repeat</keyword>
<keyword evidence="3" id="KW-0479">Metal-binding</keyword>
<evidence type="ECO:0000256" key="2">
    <source>
        <dbReference type="ARBA" id="ARBA00022737"/>
    </source>
</evidence>
<feature type="chain" id="PRO_5033437097" evidence="6">
    <location>
        <begin position="17"/>
        <end position="925"/>
    </location>
</feature>
<evidence type="ECO:0000256" key="5">
    <source>
        <dbReference type="SAM" id="Phobius"/>
    </source>
</evidence>
<evidence type="ECO:0000256" key="6">
    <source>
        <dbReference type="SAM" id="SignalP"/>
    </source>
</evidence>
<keyword evidence="5" id="KW-0812">Transmembrane</keyword>
<name>A0A485KS82_9STRA</name>
<evidence type="ECO:0000313" key="8">
    <source>
        <dbReference type="EMBL" id="KAF0698203.1"/>
    </source>
</evidence>
<proteinExistence type="predicted"/>
<dbReference type="OrthoDB" id="9984778at2759"/>
<dbReference type="EMBL" id="CAADRA010005278">
    <property type="protein sequence ID" value="VFT88055.1"/>
    <property type="molecule type" value="Genomic_DNA"/>
</dbReference>
<evidence type="ECO:0000256" key="4">
    <source>
        <dbReference type="SAM" id="MobiDB-lite"/>
    </source>
</evidence>
<evidence type="ECO:0000259" key="7">
    <source>
        <dbReference type="PROSITE" id="PS50089"/>
    </source>
</evidence>
<dbReference type="Gene3D" id="3.30.40.10">
    <property type="entry name" value="Zinc/RING finger domain, C3HC4 (zinc finger)"/>
    <property type="match status" value="1"/>
</dbReference>
<keyword evidence="10" id="KW-1185">Reference proteome</keyword>
<keyword evidence="1" id="KW-0880">Kelch repeat</keyword>
<accession>A0A485KS82</accession>
<evidence type="ECO:0000256" key="1">
    <source>
        <dbReference type="ARBA" id="ARBA00022441"/>
    </source>
</evidence>
<evidence type="ECO:0000256" key="3">
    <source>
        <dbReference type="PROSITE-ProRule" id="PRU00175"/>
    </source>
</evidence>
<reference evidence="9 10" key="1">
    <citation type="submission" date="2019-03" db="EMBL/GenBank/DDBJ databases">
        <authorList>
            <person name="Gaulin E."/>
            <person name="Dumas B."/>
        </authorList>
    </citation>
    <scope>NUCLEOTIDE SEQUENCE [LARGE SCALE GENOMIC DNA]</scope>
    <source>
        <strain evidence="9">CBS 568.67</strain>
    </source>
</reference>
<dbReference type="InterPro" id="IPR015915">
    <property type="entry name" value="Kelch-typ_b-propeller"/>
</dbReference>
<keyword evidence="3" id="KW-0862">Zinc</keyword>
<dbReference type="InterPro" id="IPR001841">
    <property type="entry name" value="Znf_RING"/>
</dbReference>
<dbReference type="PANTHER" id="PTHR46093">
    <property type="entry name" value="ACYL-COA-BINDING DOMAIN-CONTAINING PROTEIN 5"/>
    <property type="match status" value="1"/>
</dbReference>
<feature type="transmembrane region" description="Helical" evidence="5">
    <location>
        <begin position="791"/>
        <end position="814"/>
    </location>
</feature>
<dbReference type="SUPFAM" id="SSF117281">
    <property type="entry name" value="Kelch motif"/>
    <property type="match status" value="4"/>
</dbReference>
<organism evidence="9 10">
    <name type="scientific">Aphanomyces stellatus</name>
    <dbReference type="NCBI Taxonomy" id="120398"/>
    <lineage>
        <taxon>Eukaryota</taxon>
        <taxon>Sar</taxon>
        <taxon>Stramenopiles</taxon>
        <taxon>Oomycota</taxon>
        <taxon>Saprolegniomycetes</taxon>
        <taxon>Saprolegniales</taxon>
        <taxon>Verrucalvaceae</taxon>
        <taxon>Aphanomyces</taxon>
    </lineage>
</organism>
<feature type="signal peptide" evidence="6">
    <location>
        <begin position="1"/>
        <end position="16"/>
    </location>
</feature>
<dbReference type="PROSITE" id="PS50089">
    <property type="entry name" value="ZF_RING_2"/>
    <property type="match status" value="1"/>
</dbReference>
<dbReference type="AlphaFoldDB" id="A0A485KS82"/>
<keyword evidence="5" id="KW-1133">Transmembrane helix</keyword>
<dbReference type="GO" id="GO:0008270">
    <property type="term" value="F:zinc ion binding"/>
    <property type="evidence" value="ECO:0007669"/>
    <property type="project" value="UniProtKB-KW"/>
</dbReference>
<reference evidence="8" key="2">
    <citation type="submission" date="2019-06" db="EMBL/GenBank/DDBJ databases">
        <title>Genomics analysis of Aphanomyces spp. identifies a new class of oomycete effector associated with host adaptation.</title>
        <authorList>
            <person name="Gaulin E."/>
        </authorList>
    </citation>
    <scope>NUCLEOTIDE SEQUENCE</scope>
    <source>
        <strain evidence="8">CBS 578.67</strain>
    </source>
</reference>
<dbReference type="SMART" id="SM00184">
    <property type="entry name" value="RING"/>
    <property type="match status" value="1"/>
</dbReference>
<sequence length="925" mass="99401">MLQLVFLPCLLGVVAGGDAAWMQVAVKGPLQPQPRQATTLVVVGDVAYVYGGLGNTTILNDTWQFDFSTDTWTQLPRGVVNPGSRYGHVSTARPNSTQVYLFGGMSLDARYDGLTLLNDVWSLETSTGLWSPATEVTSQPSARTQATAVTTRDALVLFGGLSPANVTANTTAIDWNDVWLFNYSQESWQLLTPAGTRPQSRFSHAAAAFTSSNGGEHMVVFSGRHIVDANSGDWAVLDDVWVLSVGTQGLAGVVPQWTLVQPAVPTVARYFSAAVTIDSTCWLFGGTTGATNDDATTASNDTTIVDTQKLLRGTFDYETLPVCEGCRGFVGFIHNLVGAVGTVWPRHGSLERHTRRLWRNVRIEHKLGGCVAAKDLFNFSVWHSPATSNPPNQSTLGQNTGLPSTSPPVPPTTGFPTSTLPESTGTNKVVSTKLSPVDDQLNQPAPRGAATLNVVGDSAFLFGGACSATTFNDTWKFDLLHQVWSPLVVGALNPGHRYGHVSATRPNATDIYIFGGASTGADNLTLLNGLWVLDTTANAWSQITLSSSMASPVPRMQASAVTSSSSFVLFGGLSASLNGTLDLNDVWLFNYAMQIWQEAMISQETSAPPSRFSHAAALYSDVAGDHMLVLGGRHLVGSGWTILDDAWVLLAIGTSASRWVPLRPVTTSGGRYSFGVVTINATFWLFGGQINGTNASTQLSGDMTKANSFDLPQLAFQAISTTSLTSDPSPRFDHAMTIWHDQIVVYGGYSNATTCLGDLWLFHVANQSNTSTLPQPPTPVPSSNATSAMDFTSIIVLSVFVTILCGCVMARVYTRCRRQRYARRHHRQRSSLPVPAPPPPPSRGLAADDIASIHVVPFDASSVAHDDCPVCLVDFQGGELVRELPCGHQFHVPCIDEWLRNHVCPMCRQPAILVPDMVVQPSTFE</sequence>
<feature type="domain" description="RING-type" evidence="7">
    <location>
        <begin position="868"/>
        <end position="908"/>
    </location>
</feature>
<dbReference type="CDD" id="cd16473">
    <property type="entry name" value="RING-H2_RNF103"/>
    <property type="match status" value="1"/>
</dbReference>
<keyword evidence="6" id="KW-0732">Signal</keyword>
<gene>
    <name evidence="9" type="primary">Aste57867_11188</name>
    <name evidence="8" type="ORF">As57867_011146</name>
    <name evidence="9" type="ORF">ASTE57867_11188</name>
</gene>
<dbReference type="PANTHER" id="PTHR46093:SF18">
    <property type="entry name" value="FIBRONECTIN TYPE-III DOMAIN-CONTAINING PROTEIN"/>
    <property type="match status" value="1"/>
</dbReference>
<keyword evidence="5" id="KW-0472">Membrane</keyword>
<dbReference type="SUPFAM" id="SSF57850">
    <property type="entry name" value="RING/U-box"/>
    <property type="match status" value="1"/>
</dbReference>
<dbReference type="Proteomes" id="UP000332933">
    <property type="component" value="Unassembled WGS sequence"/>
</dbReference>
<protein>
    <submittedName>
        <fullName evidence="9">Aste57867_11188 protein</fullName>
    </submittedName>
</protein>
<dbReference type="Pfam" id="PF24681">
    <property type="entry name" value="Kelch_KLHDC2_KLHL20_DRC7"/>
    <property type="match status" value="3"/>
</dbReference>